<sequence length="128" mass="14577">MEVMAGLTQEELDFKEQPRKWVCSENLAKHIGNAVTILCKVMERVDENKIIVSDMVGQITCTCNNEELFLFAEKDDYVQLEGWALSETEIQCCSLEELKDEATNDETVLLRTKAALMMDQYSAVVYAQ</sequence>
<evidence type="ECO:0000313" key="1">
    <source>
        <dbReference type="EMBL" id="CAG5096697.1"/>
    </source>
</evidence>
<dbReference type="EMBL" id="OU015569">
    <property type="protein sequence ID" value="CAG5096697.1"/>
    <property type="molecule type" value="Genomic_DNA"/>
</dbReference>
<evidence type="ECO:0000313" key="2">
    <source>
        <dbReference type="Proteomes" id="UP001158576"/>
    </source>
</evidence>
<dbReference type="InterPro" id="IPR012340">
    <property type="entry name" value="NA-bd_OB-fold"/>
</dbReference>
<accession>A0ABN7SJN7</accession>
<gene>
    <name evidence="1" type="ORF">OKIOD_LOCUS6297</name>
</gene>
<proteinExistence type="predicted"/>
<organism evidence="1 2">
    <name type="scientific">Oikopleura dioica</name>
    <name type="common">Tunicate</name>
    <dbReference type="NCBI Taxonomy" id="34765"/>
    <lineage>
        <taxon>Eukaryota</taxon>
        <taxon>Metazoa</taxon>
        <taxon>Chordata</taxon>
        <taxon>Tunicata</taxon>
        <taxon>Appendicularia</taxon>
        <taxon>Copelata</taxon>
        <taxon>Oikopleuridae</taxon>
        <taxon>Oikopleura</taxon>
    </lineage>
</organism>
<name>A0ABN7SJN7_OIKDI</name>
<dbReference type="Proteomes" id="UP001158576">
    <property type="component" value="Chromosome XSR"/>
</dbReference>
<dbReference type="Gene3D" id="2.40.50.140">
    <property type="entry name" value="Nucleic acid-binding proteins"/>
    <property type="match status" value="1"/>
</dbReference>
<keyword evidence="2" id="KW-1185">Reference proteome</keyword>
<reference evidence="1 2" key="1">
    <citation type="submission" date="2021-04" db="EMBL/GenBank/DDBJ databases">
        <authorList>
            <person name="Bliznina A."/>
        </authorList>
    </citation>
    <scope>NUCLEOTIDE SEQUENCE [LARGE SCALE GENOMIC DNA]</scope>
</reference>
<protein>
    <submittedName>
        <fullName evidence="1">Oidioi.mRNA.OKI2018_I69.XSR.g14739.t1.cds</fullName>
    </submittedName>
</protein>